<dbReference type="GO" id="GO:0016705">
    <property type="term" value="F:oxidoreductase activity, acting on paired donors, with incorporation or reduction of molecular oxygen"/>
    <property type="evidence" value="ECO:0007669"/>
    <property type="project" value="InterPro"/>
</dbReference>
<proteinExistence type="inferred from homology"/>
<dbReference type="InterPro" id="IPR050416">
    <property type="entry name" value="FAD-linked_Oxidoreductase"/>
</dbReference>
<evidence type="ECO:0000259" key="6">
    <source>
        <dbReference type="PROSITE" id="PS51387"/>
    </source>
</evidence>
<dbReference type="OrthoDB" id="9775082at2"/>
<dbReference type="InterPro" id="IPR016166">
    <property type="entry name" value="FAD-bd_PCMH"/>
</dbReference>
<dbReference type="InterPro" id="IPR016169">
    <property type="entry name" value="FAD-bd_PCMH_sub2"/>
</dbReference>
<sequence length="754" mass="81683">MTDYGHDLVLGTFITPSVSDPDHVVGLAELTEAAGLDAATFQDHPYNVGLLDTWTLLSWVAARTKRILVSGNVLNLPLRPPAVLARSAASLDLLSHGRFELGIGAGGFADPIHGMGGGRKSAGERIEALSEAIDIFRGVWDAETRGAFRFNGEHYQLPGMKHGPKPAHDISIWLGAYKPKMLKLTGSKADGWLPTLEYLREGDIARANAMMDEAAVAAGRDPRQIRRLLNIMSASFDDQSDTLLRGRPEDWVDELLPLVMEHGFSAFFLGGDNPRTIQIFGEEVAPALREAVAKERGTEPAKMDAIPRELQAKSVRPGDPAYEQVRHSYSHKGSPGLVIQPENVDDVREALAYARQQPVPLAVRSGGHGLSGRSTNDGGIVIDLRRMNKVEVLDRATRRVRVEPGARWGNVAQALAPHGLAISSGDYGDVGVGGLATTAGLGYLARSYGLTIDHVLAVEIVLADGTFLRIDPHNEPDLFWAVRGAGGNFGIVTAFEIEATELTNVVHASLIVDATHTADVVLRWGKLVEDAPREVTSFLSLFPGRRGQPPMAQATLIYTGDEVEAAQKALSPFLTIGPVLAEEAQVMPYATVVYPPGNAHRGQGLSDSHSGLVDHITPEVAAAVEKMITSSDVLIVQFRSAGGAINDMPSDATAYAHRTQNFSVLAATSPSRKQRMDQLWAQLYPHLNGMYLSFETDTSPERLLDAFPQDTLCRLRELKAKYDPDGVFDRNFDLTAADALSLPESRKVWPWPSA</sequence>
<dbReference type="PROSITE" id="PS00862">
    <property type="entry name" value="OX2_COVAL_FAD"/>
    <property type="match status" value="1"/>
</dbReference>
<dbReference type="InterPro" id="IPR011251">
    <property type="entry name" value="Luciferase-like_dom"/>
</dbReference>
<evidence type="ECO:0000313" key="8">
    <source>
        <dbReference type="Proteomes" id="UP000287547"/>
    </source>
</evidence>
<dbReference type="Pfam" id="PF00296">
    <property type="entry name" value="Bac_luciferase"/>
    <property type="match status" value="1"/>
</dbReference>
<name>A0A428Z9H4_KIBAR</name>
<dbReference type="Gene3D" id="3.20.20.30">
    <property type="entry name" value="Luciferase-like domain"/>
    <property type="match status" value="1"/>
</dbReference>
<dbReference type="InterPro" id="IPR016167">
    <property type="entry name" value="FAD-bd_PCMH_sub1"/>
</dbReference>
<dbReference type="InterPro" id="IPR006094">
    <property type="entry name" value="Oxid_FAD_bind_N"/>
</dbReference>
<evidence type="ECO:0000256" key="3">
    <source>
        <dbReference type="ARBA" id="ARBA00022630"/>
    </source>
</evidence>
<evidence type="ECO:0000256" key="5">
    <source>
        <dbReference type="ARBA" id="ARBA00023002"/>
    </source>
</evidence>
<evidence type="ECO:0000313" key="7">
    <source>
        <dbReference type="EMBL" id="RSM84705.1"/>
    </source>
</evidence>
<dbReference type="GO" id="GO:0071949">
    <property type="term" value="F:FAD binding"/>
    <property type="evidence" value="ECO:0007669"/>
    <property type="project" value="InterPro"/>
</dbReference>
<dbReference type="PANTHER" id="PTHR42973:SF39">
    <property type="entry name" value="FAD-BINDING PCMH-TYPE DOMAIN-CONTAINING PROTEIN"/>
    <property type="match status" value="1"/>
</dbReference>
<dbReference type="Proteomes" id="UP000287547">
    <property type="component" value="Unassembled WGS sequence"/>
</dbReference>
<dbReference type="SUPFAM" id="SSF56176">
    <property type="entry name" value="FAD-binding/transporter-associated domain-like"/>
    <property type="match status" value="1"/>
</dbReference>
<accession>A0A428Z9H4</accession>
<dbReference type="AlphaFoldDB" id="A0A428Z9H4"/>
<dbReference type="Pfam" id="PF01565">
    <property type="entry name" value="FAD_binding_4"/>
    <property type="match status" value="1"/>
</dbReference>
<dbReference type="PROSITE" id="PS51387">
    <property type="entry name" value="FAD_PCMH"/>
    <property type="match status" value="1"/>
</dbReference>
<feature type="domain" description="FAD-binding PCMH-type" evidence="6">
    <location>
        <begin position="331"/>
        <end position="502"/>
    </location>
</feature>
<dbReference type="PANTHER" id="PTHR42973">
    <property type="entry name" value="BINDING OXIDOREDUCTASE, PUTATIVE (AFU_ORTHOLOGUE AFUA_1G17690)-RELATED"/>
    <property type="match status" value="1"/>
</dbReference>
<dbReference type="SUPFAM" id="SSF51679">
    <property type="entry name" value="Bacterial luciferase-like"/>
    <property type="match status" value="1"/>
</dbReference>
<dbReference type="Gene3D" id="3.30.43.10">
    <property type="entry name" value="Uridine Diphospho-n-acetylenolpyruvylglucosamine Reductase, domain 2"/>
    <property type="match status" value="1"/>
</dbReference>
<dbReference type="RefSeq" id="WP_037266357.1">
    <property type="nucleotide sequence ID" value="NZ_QHKI01000015.1"/>
</dbReference>
<dbReference type="Gene3D" id="3.40.462.20">
    <property type="match status" value="1"/>
</dbReference>
<evidence type="ECO:0000256" key="2">
    <source>
        <dbReference type="ARBA" id="ARBA00005466"/>
    </source>
</evidence>
<comment type="cofactor">
    <cofactor evidence="1">
        <name>FAD</name>
        <dbReference type="ChEBI" id="CHEBI:57692"/>
    </cofactor>
</comment>
<gene>
    <name evidence="7" type="ORF">DMH04_19655</name>
</gene>
<reference evidence="7 8" key="1">
    <citation type="submission" date="2018-05" db="EMBL/GenBank/DDBJ databases">
        <title>Evolution of GPA BGCs.</title>
        <authorList>
            <person name="Waglechner N."/>
            <person name="Wright G.D."/>
        </authorList>
    </citation>
    <scope>NUCLEOTIDE SEQUENCE [LARGE SCALE GENOMIC DNA]</scope>
    <source>
        <strain evidence="7 8">A82846</strain>
    </source>
</reference>
<dbReference type="InterPro" id="IPR006093">
    <property type="entry name" value="Oxy_OxRdtase_FAD_BS"/>
</dbReference>
<comment type="similarity">
    <text evidence="2">Belongs to the oxygen-dependent FAD-linked oxidoreductase family.</text>
</comment>
<comment type="caution">
    <text evidence="7">The sequence shown here is derived from an EMBL/GenBank/DDBJ whole genome shotgun (WGS) entry which is preliminary data.</text>
</comment>
<dbReference type="InterPro" id="IPR036318">
    <property type="entry name" value="FAD-bd_PCMH-like_sf"/>
</dbReference>
<dbReference type="InterPro" id="IPR036661">
    <property type="entry name" value="Luciferase-like_sf"/>
</dbReference>
<evidence type="ECO:0000256" key="4">
    <source>
        <dbReference type="ARBA" id="ARBA00022827"/>
    </source>
</evidence>
<protein>
    <submittedName>
        <fullName evidence="7">LLM class flavin-dependent oxidoreductase</fullName>
    </submittedName>
</protein>
<organism evidence="7 8">
    <name type="scientific">Kibdelosporangium aridum</name>
    <dbReference type="NCBI Taxonomy" id="2030"/>
    <lineage>
        <taxon>Bacteria</taxon>
        <taxon>Bacillati</taxon>
        <taxon>Actinomycetota</taxon>
        <taxon>Actinomycetes</taxon>
        <taxon>Pseudonocardiales</taxon>
        <taxon>Pseudonocardiaceae</taxon>
        <taxon>Kibdelosporangium</taxon>
    </lineage>
</organism>
<keyword evidence="4" id="KW-0274">FAD</keyword>
<dbReference type="EMBL" id="QHKI01000015">
    <property type="protein sequence ID" value="RSM84705.1"/>
    <property type="molecule type" value="Genomic_DNA"/>
</dbReference>
<keyword evidence="3" id="KW-0285">Flavoprotein</keyword>
<keyword evidence="5" id="KW-0560">Oxidoreductase</keyword>
<evidence type="ECO:0000256" key="1">
    <source>
        <dbReference type="ARBA" id="ARBA00001974"/>
    </source>
</evidence>
<dbReference type="Gene3D" id="3.30.465.10">
    <property type="match status" value="1"/>
</dbReference>